<dbReference type="GO" id="GO:0098882">
    <property type="term" value="F:structural constituent of presynaptic active zone"/>
    <property type="evidence" value="ECO:0007669"/>
    <property type="project" value="TreeGrafter"/>
</dbReference>
<keyword evidence="4" id="KW-0862">Zinc</keyword>
<dbReference type="GO" id="GO:0005544">
    <property type="term" value="F:calcium-dependent phospholipid binding"/>
    <property type="evidence" value="ECO:0007669"/>
    <property type="project" value="UniProtKB-KW"/>
</dbReference>
<feature type="compositionally biased region" description="Low complexity" evidence="13">
    <location>
        <begin position="537"/>
        <end position="554"/>
    </location>
</feature>
<dbReference type="Pfam" id="PF00595">
    <property type="entry name" value="PDZ"/>
    <property type="match status" value="1"/>
</dbReference>
<dbReference type="GO" id="GO:0030424">
    <property type="term" value="C:axon"/>
    <property type="evidence" value="ECO:0007669"/>
    <property type="project" value="TreeGrafter"/>
</dbReference>
<keyword evidence="6" id="KW-0770">Synapse</keyword>
<evidence type="ECO:0000313" key="17">
    <source>
        <dbReference type="Proteomes" id="UP000465112"/>
    </source>
</evidence>
<feature type="compositionally biased region" description="Low complexity" evidence="13">
    <location>
        <begin position="777"/>
        <end position="787"/>
    </location>
</feature>
<feature type="compositionally biased region" description="Basic and acidic residues" evidence="13">
    <location>
        <begin position="3701"/>
        <end position="3717"/>
    </location>
</feature>
<keyword evidence="8" id="KW-0111">Calcium/phospholipid-binding</keyword>
<dbReference type="Gene3D" id="2.30.42.10">
    <property type="match status" value="1"/>
</dbReference>
<name>A0A6A5E278_PERFL</name>
<feature type="compositionally biased region" description="Polar residues" evidence="13">
    <location>
        <begin position="851"/>
        <end position="862"/>
    </location>
</feature>
<dbReference type="InterPro" id="IPR036034">
    <property type="entry name" value="PDZ_sf"/>
</dbReference>
<feature type="region of interest" description="Disordered" evidence="13">
    <location>
        <begin position="4568"/>
        <end position="4593"/>
    </location>
</feature>
<feature type="compositionally biased region" description="Polar residues" evidence="13">
    <location>
        <begin position="4437"/>
        <end position="4452"/>
    </location>
</feature>
<dbReference type="PANTHER" id="PTHR14113:SF11">
    <property type="entry name" value="PROTEIN PICCOLO ISOFORM X1"/>
    <property type="match status" value="1"/>
</dbReference>
<dbReference type="InterPro" id="IPR052098">
    <property type="entry name" value="Presynaptic_Scaffold_Bsn/Pclo"/>
</dbReference>
<feature type="compositionally biased region" description="Basic and acidic residues" evidence="13">
    <location>
        <begin position="1628"/>
        <end position="1656"/>
    </location>
</feature>
<feature type="region of interest" description="Disordered" evidence="13">
    <location>
        <begin position="830"/>
        <end position="995"/>
    </location>
</feature>
<feature type="compositionally biased region" description="Basic and acidic residues" evidence="13">
    <location>
        <begin position="1137"/>
        <end position="1154"/>
    </location>
</feature>
<feature type="region of interest" description="Disordered" evidence="13">
    <location>
        <begin position="1449"/>
        <end position="1521"/>
    </location>
</feature>
<feature type="compositionally biased region" description="Gly residues" evidence="13">
    <location>
        <begin position="233"/>
        <end position="251"/>
    </location>
</feature>
<feature type="compositionally biased region" description="Basic and acidic residues" evidence="13">
    <location>
        <begin position="1944"/>
        <end position="1963"/>
    </location>
</feature>
<feature type="region of interest" description="Disordered" evidence="13">
    <location>
        <begin position="2409"/>
        <end position="2430"/>
    </location>
</feature>
<evidence type="ECO:0000256" key="3">
    <source>
        <dbReference type="ARBA" id="ARBA00022771"/>
    </source>
</evidence>
<feature type="compositionally biased region" description="Low complexity" evidence="13">
    <location>
        <begin position="510"/>
        <end position="529"/>
    </location>
</feature>
<feature type="region of interest" description="Disordered" evidence="13">
    <location>
        <begin position="1"/>
        <end position="389"/>
    </location>
</feature>
<feature type="compositionally biased region" description="Basic and acidic residues" evidence="13">
    <location>
        <begin position="1449"/>
        <end position="1469"/>
    </location>
</feature>
<dbReference type="InterPro" id="IPR000008">
    <property type="entry name" value="C2_dom"/>
</dbReference>
<feature type="compositionally biased region" description="Low complexity" evidence="13">
    <location>
        <begin position="5046"/>
        <end position="5069"/>
    </location>
</feature>
<evidence type="ECO:0000256" key="7">
    <source>
        <dbReference type="ARBA" id="ARBA00023273"/>
    </source>
</evidence>
<feature type="compositionally biased region" description="Polar residues" evidence="13">
    <location>
        <begin position="1229"/>
        <end position="1242"/>
    </location>
</feature>
<dbReference type="SUPFAM" id="SSF49562">
    <property type="entry name" value="C2 domain (Calcium/lipid-binding domain, CaLB)"/>
    <property type="match status" value="2"/>
</dbReference>
<feature type="region of interest" description="Disordered" evidence="13">
    <location>
        <begin position="4920"/>
        <end position="5070"/>
    </location>
</feature>
<dbReference type="SMART" id="SM00228">
    <property type="entry name" value="PDZ"/>
    <property type="match status" value="1"/>
</dbReference>
<dbReference type="InterPro" id="IPR008899">
    <property type="entry name" value="Znf_piccolo"/>
</dbReference>
<feature type="region of interest" description="Disordered" evidence="13">
    <location>
        <begin position="1564"/>
        <end position="1584"/>
    </location>
</feature>
<feature type="compositionally biased region" description="Basic and acidic residues" evidence="13">
    <location>
        <begin position="2359"/>
        <end position="2374"/>
    </location>
</feature>
<feature type="compositionally biased region" description="Basic and acidic residues" evidence="13">
    <location>
        <begin position="1500"/>
        <end position="1516"/>
    </location>
</feature>
<feature type="compositionally biased region" description="Gly residues" evidence="13">
    <location>
        <begin position="357"/>
        <end position="368"/>
    </location>
</feature>
<protein>
    <recommendedName>
        <fullName evidence="10">Protein piccolo</fullName>
    </recommendedName>
    <alternativeName>
        <fullName evidence="11">Aczonin</fullName>
    </alternativeName>
</protein>
<feature type="region of interest" description="Disordered" evidence="13">
    <location>
        <begin position="769"/>
        <end position="799"/>
    </location>
</feature>
<dbReference type="GO" id="GO:0008270">
    <property type="term" value="F:zinc ion binding"/>
    <property type="evidence" value="ECO:0007669"/>
    <property type="project" value="UniProtKB-KW"/>
</dbReference>
<feature type="compositionally biased region" description="Low complexity" evidence="13">
    <location>
        <begin position="4732"/>
        <end position="4762"/>
    </location>
</feature>
<evidence type="ECO:0000256" key="9">
    <source>
        <dbReference type="ARBA" id="ARBA00034101"/>
    </source>
</evidence>
<feature type="region of interest" description="Disordered" evidence="13">
    <location>
        <begin position="3976"/>
        <end position="4026"/>
    </location>
</feature>
<dbReference type="Pfam" id="PF00168">
    <property type="entry name" value="C2"/>
    <property type="match status" value="2"/>
</dbReference>
<feature type="region of interest" description="Disordered" evidence="13">
    <location>
        <begin position="425"/>
        <end position="555"/>
    </location>
</feature>
<keyword evidence="12" id="KW-0175">Coiled coil</keyword>
<feature type="compositionally biased region" description="Basic and acidic residues" evidence="13">
    <location>
        <begin position="2170"/>
        <end position="2195"/>
    </location>
</feature>
<dbReference type="FunFam" id="2.60.40.150:FF:000149">
    <property type="entry name" value="Piccolo presynaptic cytomatrix protein"/>
    <property type="match status" value="1"/>
</dbReference>
<feature type="region of interest" description="Disordered" evidence="13">
    <location>
        <begin position="3002"/>
        <end position="3021"/>
    </location>
</feature>
<feature type="compositionally biased region" description="Basic and acidic residues" evidence="13">
    <location>
        <begin position="2024"/>
        <end position="2041"/>
    </location>
</feature>
<feature type="compositionally biased region" description="Basic and acidic residues" evidence="13">
    <location>
        <begin position="1772"/>
        <end position="1781"/>
    </location>
</feature>
<comment type="caution">
    <text evidence="16">The sequence shown here is derived from an EMBL/GenBank/DDBJ whole genome shotgun (WGS) entry which is preliminary data.</text>
</comment>
<feature type="compositionally biased region" description="Low complexity" evidence="13">
    <location>
        <begin position="313"/>
        <end position="327"/>
    </location>
</feature>
<dbReference type="InterPro" id="IPR011011">
    <property type="entry name" value="Znf_FYVE_PHD"/>
</dbReference>
<feature type="region of interest" description="Disordered" evidence="13">
    <location>
        <begin position="2778"/>
        <end position="2936"/>
    </location>
</feature>
<evidence type="ECO:0000256" key="4">
    <source>
        <dbReference type="ARBA" id="ARBA00022833"/>
    </source>
</evidence>
<evidence type="ECO:0000256" key="2">
    <source>
        <dbReference type="ARBA" id="ARBA00022737"/>
    </source>
</evidence>
<dbReference type="FunFam" id="2.60.40.150:FF:000137">
    <property type="entry name" value="Piccolo presynaptic cytomatrix protein"/>
    <property type="match status" value="1"/>
</dbReference>
<feature type="compositionally biased region" description="Low complexity" evidence="13">
    <location>
        <begin position="4393"/>
        <end position="4406"/>
    </location>
</feature>
<organism evidence="16 17">
    <name type="scientific">Perca fluviatilis</name>
    <name type="common">European perch</name>
    <dbReference type="NCBI Taxonomy" id="8168"/>
    <lineage>
        <taxon>Eukaryota</taxon>
        <taxon>Metazoa</taxon>
        <taxon>Chordata</taxon>
        <taxon>Craniata</taxon>
        <taxon>Vertebrata</taxon>
        <taxon>Euteleostomi</taxon>
        <taxon>Actinopterygii</taxon>
        <taxon>Neopterygii</taxon>
        <taxon>Teleostei</taxon>
        <taxon>Neoteleostei</taxon>
        <taxon>Acanthomorphata</taxon>
        <taxon>Eupercaria</taxon>
        <taxon>Perciformes</taxon>
        <taxon>Percoidei</taxon>
        <taxon>Percidae</taxon>
        <taxon>Percinae</taxon>
        <taxon>Perca</taxon>
    </lineage>
</organism>
<feature type="region of interest" description="Disordered" evidence="13">
    <location>
        <begin position="1628"/>
        <end position="1738"/>
    </location>
</feature>
<feature type="compositionally biased region" description="Basic and acidic residues" evidence="13">
    <location>
        <begin position="1829"/>
        <end position="1846"/>
    </location>
</feature>
<keyword evidence="3" id="KW-0863">Zinc-finger</keyword>
<dbReference type="SUPFAM" id="SSF50156">
    <property type="entry name" value="PDZ domain-like"/>
    <property type="match status" value="1"/>
</dbReference>
<keyword evidence="1" id="KW-0479">Metal-binding</keyword>
<proteinExistence type="predicted"/>
<feature type="compositionally biased region" description="Low complexity" evidence="13">
    <location>
        <begin position="490"/>
        <end position="499"/>
    </location>
</feature>
<feature type="region of interest" description="Disordered" evidence="13">
    <location>
        <begin position="1132"/>
        <end position="1266"/>
    </location>
</feature>
<feature type="coiled-coil region" evidence="12">
    <location>
        <begin position="3907"/>
        <end position="3937"/>
    </location>
</feature>
<dbReference type="CDD" id="cd04031">
    <property type="entry name" value="C2A_RIM1alpha"/>
    <property type="match status" value="1"/>
</dbReference>
<feature type="region of interest" description="Disordered" evidence="13">
    <location>
        <begin position="1935"/>
        <end position="2389"/>
    </location>
</feature>
<reference evidence="16 17" key="1">
    <citation type="submission" date="2019-06" db="EMBL/GenBank/DDBJ databases">
        <title>A chromosome-scale genome assembly of the European perch, Perca fluviatilis.</title>
        <authorList>
            <person name="Roques C."/>
            <person name="Zahm M."/>
            <person name="Cabau C."/>
            <person name="Klopp C."/>
            <person name="Bouchez O."/>
            <person name="Donnadieu C."/>
            <person name="Kuhl H."/>
            <person name="Gislard M."/>
            <person name="Guendouz S."/>
            <person name="Journot L."/>
            <person name="Haffray P."/>
            <person name="Bestin A."/>
            <person name="Morvezen R."/>
            <person name="Feron R."/>
            <person name="Wen M."/>
            <person name="Jouanno E."/>
            <person name="Herpin A."/>
            <person name="Schartl M."/>
            <person name="Postlethwait J."/>
            <person name="Schaerlinger B."/>
            <person name="Chardard D."/>
            <person name="Lecocq T."/>
            <person name="Poncet C."/>
            <person name="Jaffrelo L."/>
            <person name="Lampietro C."/>
            <person name="Guiguen Y."/>
        </authorList>
    </citation>
    <scope>NUCLEOTIDE SEQUENCE [LARGE SCALE GENOMIC DNA]</scope>
    <source>
        <tissue evidence="16">Blood</tissue>
    </source>
</reference>
<keyword evidence="2" id="KW-0677">Repeat</keyword>
<feature type="compositionally biased region" description="Acidic residues" evidence="13">
    <location>
        <begin position="3679"/>
        <end position="3688"/>
    </location>
</feature>
<evidence type="ECO:0000313" key="16">
    <source>
        <dbReference type="EMBL" id="KAF1372318.1"/>
    </source>
</evidence>
<feature type="compositionally biased region" description="Low complexity" evidence="13">
    <location>
        <begin position="4930"/>
        <end position="4946"/>
    </location>
</feature>
<feature type="compositionally biased region" description="Low complexity" evidence="13">
    <location>
        <begin position="57"/>
        <end position="70"/>
    </location>
</feature>
<feature type="region of interest" description="Disordered" evidence="13">
    <location>
        <begin position="1028"/>
        <end position="1071"/>
    </location>
</feature>
<feature type="compositionally biased region" description="Basic and acidic residues" evidence="13">
    <location>
        <begin position="124"/>
        <end position="135"/>
    </location>
</feature>
<feature type="region of interest" description="Disordered" evidence="13">
    <location>
        <begin position="2702"/>
        <end position="2761"/>
    </location>
</feature>
<keyword evidence="7" id="KW-0966">Cell projection</keyword>
<feature type="region of interest" description="Disordered" evidence="13">
    <location>
        <begin position="3799"/>
        <end position="3895"/>
    </location>
</feature>
<evidence type="ECO:0000256" key="5">
    <source>
        <dbReference type="ARBA" id="ARBA00022837"/>
    </source>
</evidence>
<feature type="compositionally biased region" description="Polar residues" evidence="13">
    <location>
        <begin position="1249"/>
        <end position="1266"/>
    </location>
</feature>
<feature type="compositionally biased region" description="Acidic residues" evidence="13">
    <location>
        <begin position="2111"/>
        <end position="2122"/>
    </location>
</feature>
<feature type="compositionally biased region" description="Pro residues" evidence="13">
    <location>
        <begin position="2728"/>
        <end position="2753"/>
    </location>
</feature>
<evidence type="ECO:0000256" key="1">
    <source>
        <dbReference type="ARBA" id="ARBA00022723"/>
    </source>
</evidence>
<comment type="subcellular location">
    <subcellularLocation>
        <location evidence="9">Presynaptic active zone</location>
    </subcellularLocation>
</comment>
<feature type="compositionally biased region" description="Basic and acidic residues" evidence="13">
    <location>
        <begin position="906"/>
        <end position="916"/>
    </location>
</feature>
<feature type="compositionally biased region" description="Low complexity" evidence="13">
    <location>
        <begin position="660"/>
        <end position="675"/>
    </location>
</feature>
<dbReference type="Gene3D" id="3.30.40.10">
    <property type="entry name" value="Zinc/RING finger domain, C3HC4 (zinc finger)"/>
    <property type="match status" value="2"/>
</dbReference>
<feature type="compositionally biased region" description="Polar residues" evidence="13">
    <location>
        <begin position="2883"/>
        <end position="2896"/>
    </location>
</feature>
<feature type="compositionally biased region" description="Low complexity" evidence="13">
    <location>
        <begin position="2906"/>
        <end position="2919"/>
    </location>
</feature>
<feature type="compositionally biased region" description="Low complexity" evidence="13">
    <location>
        <begin position="137"/>
        <end position="163"/>
    </location>
</feature>
<feature type="compositionally biased region" description="Basic and acidic residues" evidence="13">
    <location>
        <begin position="1674"/>
        <end position="1683"/>
    </location>
</feature>
<evidence type="ECO:0000256" key="11">
    <source>
        <dbReference type="ARBA" id="ARBA00083569"/>
    </source>
</evidence>
<dbReference type="InterPro" id="IPR013083">
    <property type="entry name" value="Znf_RING/FYVE/PHD"/>
</dbReference>
<feature type="compositionally biased region" description="Polar residues" evidence="13">
    <location>
        <begin position="1818"/>
        <end position="1828"/>
    </location>
</feature>
<feature type="compositionally biased region" description="Polar residues" evidence="13">
    <location>
        <begin position="1163"/>
        <end position="1174"/>
    </location>
</feature>
<dbReference type="PROSITE" id="PS50106">
    <property type="entry name" value="PDZ"/>
    <property type="match status" value="1"/>
</dbReference>
<feature type="compositionally biased region" description="Polar residues" evidence="13">
    <location>
        <begin position="461"/>
        <end position="478"/>
    </location>
</feature>
<feature type="region of interest" description="Disordered" evidence="13">
    <location>
        <begin position="4391"/>
        <end position="4453"/>
    </location>
</feature>
<accession>A0A6A5E278</accession>
<feature type="region of interest" description="Disordered" evidence="13">
    <location>
        <begin position="1813"/>
        <end position="1846"/>
    </location>
</feature>
<feature type="compositionally biased region" description="Low complexity" evidence="13">
    <location>
        <begin position="633"/>
        <end position="653"/>
    </location>
</feature>
<evidence type="ECO:0000256" key="6">
    <source>
        <dbReference type="ARBA" id="ARBA00023018"/>
    </source>
</evidence>
<feature type="domain" description="C2" evidence="14">
    <location>
        <begin position="4783"/>
        <end position="4914"/>
    </location>
</feature>
<feature type="compositionally biased region" description="Basic and acidic residues" evidence="13">
    <location>
        <begin position="1692"/>
        <end position="1710"/>
    </location>
</feature>
<feature type="compositionally biased region" description="Basic and acidic residues" evidence="13">
    <location>
        <begin position="4698"/>
        <end position="4714"/>
    </location>
</feature>
<feature type="compositionally biased region" description="Pro residues" evidence="13">
    <location>
        <begin position="219"/>
        <end position="231"/>
    </location>
</feature>
<feature type="region of interest" description="Disordered" evidence="13">
    <location>
        <begin position="2572"/>
        <end position="2599"/>
    </location>
</feature>
<sequence length="5338" mass="575128">MGNEASLEGGEGPPSGLPEGLAPDGKGGFVRVSDGTPVNLSELSEEQRRQLAAAMSRAQARQPGGAAAARRPSESDTHQRSQQVGASRGPTGLSKSRTVDAFNQGPPGKPTPGRSPSSLSLFESRFRQEPKDPETKSSSMFGSSFMSSMTSVSSSISSMGDSVNIPKFGLFGDEEEGDASATLVSKQGGKPPGKGPQQGPGPKGPQQGGPQKQGQGPPGQGPKPGQGPPGQGPRQGQGPPGQGPKSGQGPPGQGPPGQAPRQGQGPPGQGPKSGQGPPGQGPPGQAPRQSQGPPGQGPPGQQAPKPGQGPPGQGAIQSGPPQQKGGPPQQGPGKPGPKQQGPPGPGAHPVEPAKSGGPPGQQGAGKPGAGLCPLCKTTQLNIGSKDPPNYNNCTECKNQVCSLCGFSPPDSAGKEWLCLNCQMQRAMGGMDPPGMTKPKQGSAPPSPQRQASGKPGKLLIKQQSTTDQGLTPPTTPRQKSPGPTSPGPLSPGSSLGGSPKIDPKTGRPIQPKSSPQQSPSKAKQESSFFGGFGGISLGSLTDTAKPPAAASQAAESVTGKLFGGFGGLMESSKPQAQAAPKQEESVAGKLFGGFGGLTETAKPPAAASQMFSFGSSLLSSASNLVSGEDEKAAGSPPGSPLDSGPGSPADSGPGSPPDSPFSLPGSPPDSDSAPDTPTKSKKPPRTISVEQEEKVPAAKPGPAPASTTKESCPLCNVELNIGSADTPNYSFCTECEKTVCNLCGFNPTPHLGEKEWLCLNCQTQRAMSGQLGDMPTPAMASPKKQPAAPAPSSTPAPAALDSKPVVEAADLTPPAPDTKVVPETIATPESGLISSHHDSPLSIPAPPPDSTPQETAQSQEQKQPLLAEPLTEPVIHHEQQAPISDSVAESVPAFPAVEQKQNSSEKIAENHPHSDTEPSNVEQQAQSAPVSSIPAGLQQSSSENATEDLSPSVESEMQNLLINTGLDKTTVPADVETEPNPKITKSETAASLTDYEKVEHVPENLPELTSNSVEPKLALIREAVSQEVPVQLDPKPDSSAPNVKEVGLPKPIEEPQIDEAAPAGQTPSDTIDTAFNVEQTDITTKPEADGVEPDVKNEVTAEIKVEPEPIIEKPVFGITAPSAVGVAENVAPIDNVEVPKSDETQQELKPEAAKCVESPPDSTPQETPQSQEQKQPLLAEPLTEPVIHHEQQAPISDSVAESVPAFPAVEQKQKSSEKIAENHPHSDTEPSNVEQQAQSAPVSSIPAGLQQSSSENATEDLSPSVESEMQNLLINTVLDKTTVPADVETEPNPKITKSETAASLTDYEKVEHVPENLPELTSNSVEPKPALIREAVSQEVPVQLDPKPDSSAPNVKEVGLPKPIEEPQIDEAAPAGQTPSDTIDTAFNVEQTDITTKPEADGVEPDVKNEVTAEIKVEPEPIIEKPVFGITAPSAVGVAENVAPIDNVEVPKSDETRQELKPEAAKCVESESSLIVSDNKHPVLPSEEESHPNKVGNEPIGKEEEPTPPDPADKSAHVAPVEGETKALEEAKEENTVENNVFEKVLIEEAAKQKIRDELSVEMETVKDTAEEKSNEEKAVEKETIEERAIEKELIENKTLNVKAFEEEVVQMNAAIAESVIEVKADEGKSFEEEATKQKTVEKANDQKSLEEKVAKAESSPAPSATDTDVCPAIDKKESETAREPTPTVADEIPKEEIPIHKEIEPETKYEPSPAERSLVETASLPEESEEKEKPIVDAGSVAYKEEKLIPIDTVLKVDNKSEVTSVSPTPDSKEQEKVNVKESMQSVEMVSSSALISETQVRDEACEEKLIQDGTEDSSQNTYSIAENQHEVERETLALTGSDEKPLEKVAEQKLLIKEKEGKLDKKEGESQPVAGNIQDLISVSETSTVCDKDGTAECDVGKNTILKKDEVSDTAFENGGVSVSVAPVSVVEPKIPVSVVSEQDKGPKEENTNMEEKKEAEAQPLEKSSGDDAEVKTVETLKEPGEKEMAAKDSSPTSPSDLAKLESTVLPILEAKASTQPKDNEEKLTDTLKTRRKLEVLPLSPDSPSSEDDRELSEKNTKCTTKKKLLVPMDVRADSLDDSSESFGKESPMSGDDEEFIRKQIMEMSENEDASPSDEENLIRRKIRENEKKQMQQKTTEVVERSISGKARRLTKKSTISPDDEEDKQLRGSMDKPDIDKEEGQEPKEEEHQSGTGVRKFQTMELNSTSSPMRIPTDDGEPEMESLTDSPDDRSRGEGSSSLHASSFTPGTSPTSVSSLDEDSDSSSPSHIRSGEGKQHRKAKHRQPGQTLPTIEDSSEEEELREEEELLREQEKQKGSGKKSKKDKEEIRAQRRRERPKSPPSNLSPIEDASPTEELRQEIEMEEIRRSSCSDFSPSIESDSEGFEIHPAKIAAVQKTYQLPVSVSLHSPTDDQNTDKRQKKSLKSADEAYEEIMLRAKSPTLDKGKIQLEKESLYGGMLIEDYAYGSLIDNSTDNLGEPEKIVVPVQPKTLRSPDEVYEDMIKKRKEFMQLEQEYQNIQPKKESTNPEIVLQPAENIFPKHSIVTLGKDGKPLLDAETAYEELIKRVLTPGTSPTQQAPETEANASRRALHPIPDLKVTQCSSGELSSDDENMIKKEADTTAVSDTTLPMETEHVTVFSESPPTSTSDQQPHTTIAVSQAEVVDLSSALPRTSAPVIVSVSPLPTVPQYTPTIPSVVSTAPPIPPKPSVLRRANSQEKAEVPVAPPLPPPTPPKPTVFPRKAPVPLPPQASATPIRPEIVAMTAAQVPPTRQTVTPMYKPHVPPPVAPKPSINAGIGDSHRPGHGVKPPIAPKPGSQPSSPAHASHLPRPTVLPTGPTDIALNLSPSSESKLFQPAPKSPSSPRYASNHRDTYVVITLPSQPSSPVDSVLTQAPSSPGPVSPSRQPQPQSYYQPQPQPQAYPQHHPQPIPHQTTRVPLAYTRVTESIESQEICGPEKHVSSSCHTIEAVSASAQPPMVMPNLISQVVTTEVQRTTVSVVHERTPPPVPAPRANGVPISMEKPKPQWPGQNGQAVQPSEVVDLRTVKADPGSTVEGVDLSAGPDSRRQSFATDVIRQNSAVQSPVVNLSAESSTVSIVTDSITIVTCAATIQQCDNVDTAQVSSVPLQLTKNKAFEPVSQIIYRPIDSQLSIHAGTETPINLSVGSSTGGGTFQTTPVTVAPTFIASCVANGLMTGTTTVAGAVDLSTTKSFNTMVSVDATSAEVVTAVIADDDGKPVDLTAGKRAVCCDVVYKLPFSGICTTQQPTTPLPEDRFGYRDDHYQYDRSPYGMRGFGGIKPSMSDTNLAEAGLFFYKSKNSYNFSGTTEGAVDLTSAKISDAGEAVDYSKKGTYAGMTIPPYSQARVTSAVGTLFGTSSVLRSSNGVVYSSVAAPIPSTYAITTQPGSIFSTTYNTLSGMHTSDTMPSLSNLQNLPLTRSHSFLSTISTTATEEQGDAPLNLEISRGGSTAAVATATSSLSLDTYTDASLEAIAASLEALSSPLVPGDGQYQAERERLEMEKLKQQHLAEELEWERQEIQRFREHEQFLVQKELEELQAMKQQILNQQEEERQAHLMMQKETYAQQQQQLEQIQRLQEQLRMQLEEQKLRQLYPGGDIPGHGVQEALVLGPDGTVLSRKITDSGCQTDEEDETVSKAYTAGRKKRSTKKSVDSCVQTDDEDQEEWEAQTRNRQSRPRTARGDRGGHSEISLKAHTEISIQTDTEGNIRMDTRMELSDSERTSPKKRPIPLEIGQSPNLKVDSSTLQAPPKSPNVLFSPISPCISPSKSLEFVSYDKSLGDTSPQKLRGSTDLSKVSPASPRGAKAMQRSMSDPKPLSPTGDERATSGTQHDSGGTPTGTQKKVKRTLPNPPSEEETTTSGQTAYSTGSARRRMCRNSNMARAKILQDIDRELDLVERESSKLRKRQAELDEEEKEIDAKLRYLEMGINRRKDVLLKEREKRERAYLQSVAEDRDYMSDSEVSNIRETRGGRGSGEDEEIEGHGLERPRTAPQSELDDFVPPETKHEYGKYSQYQYNQNQYQQSLYQTPQSYQSHSLYSSVPSLTSAQQQSYHQMLLLQQKAARQAALLSELDATKYEVISRQPDPTSSAYLGVTYDKYGNHLDLRALEVGSIARSPMAAVSDSYYTDVDHHTPRSYMLLEDAAELAKGSTGLSSSYSLAERELAKAEKLLRRSAADLGSTDYLGSTSRLHTFGKTPDEDDTMEEPYELKLLKQQLKQEFRRSTGGTENLEQLTGLSQHYYTPSTSISSYSQRNYPKSDKYSISRLTLEKQAAKNLPASMLYQKHKAPLLDPKISSKYSSMTDNRGLETDYTSYLGTTSASVRSSRLSQDEITFGLRKNIAEQQKYLGSTLGANLAGSLNLGQSLGLDSAYPSGSRSRPSSRPTSCYGLDLSIKRDPSSSSLRLKGDGETSVDVPSYQTPSGRTKPTSLPIVQSGRGRIPIVAQNSEEESPLSPVGQPMGMARASAGPLPPISADSRDQFGSCLSLQDSQQPQHIREEPTRGRGYVLLDDLQGTMSDSEALSDSLMALNRDDATNAYHLRREETDWFDKPRDGRSENGQEKRQGKGPYYPFPHLRVKLQRDPKDRSVSGNGLGIRVVGGKEVPGSNGDIGAYVAKVLPGGAAEQTGKILEGMQVLEWNGVLLTGKTYEEVQGLVGQPCNEAEVCVRLDLNMLADSDGSDHLDFQEHGKGDRPPRSPGVDPKQLAAELQKVSQQQAPTSTSSSGLPPTTSATSSPAQPGSPSVSKKRHSSKTAEGMKTQSHPISGEIELQIHYDKQLGNLIVHVLKARNLAPRDNNGYSDPFVKVYLLPGRGQVMVVQNASAENKRRSKHAGKSLNPEWNQTVIYKNIHLEQLRKKTLEVSVWDYDKCSSNDFLGEVLIDLSNTAQLDNVPRWLLLKEQSEGDHHRRSHSGQGRHTSSKASSQHSSPKTTGSAHDNQDSPKSSVIKSRSHGIFPDPAKDTQVPTIEKSHSSPGTSKPSPSEGQSQSQSQSHGHSQHSRSHGASRTSKSAARQHHQDSSTGSGGGAAIATGDAPQQSQQQPPQRLQPSQRGHLSLRYQRHSVVGVLTIQRAQSDWLPALPAAVSAKGSRADGRHLTLRKAVSEERPQRTGARSSYRSSDAPVTAASLDSGLSGSAYSLLDEEGETNEVDSAIFQVPRLGKIPNGTDVMKSSMGHGDTEGKSQVMGEIKIALKKEIKTEGEQLVLEILQCRNITYKFKTPDHLPDLYVKLYVVNIATQKRIIKKKTRVCRHDREPSFNETFRFCMNPAGHSLQLFLVSNGGKFVKKTLIGEAYVWLDKVDLRKRVVSWHKLLTSTAQIHS</sequence>
<gene>
    <name evidence="16" type="ORF">PFLUV_G00264020</name>
</gene>
<dbReference type="InterPro" id="IPR035892">
    <property type="entry name" value="C2_domain_sf"/>
</dbReference>
<keyword evidence="17" id="KW-1185">Reference proteome</keyword>
<feature type="compositionally biased region" description="Low complexity" evidence="13">
    <location>
        <begin position="4998"/>
        <end position="5012"/>
    </location>
</feature>
<feature type="region of interest" description="Disordered" evidence="13">
    <location>
        <begin position="1338"/>
        <end position="1382"/>
    </location>
</feature>
<feature type="compositionally biased region" description="Polar residues" evidence="13">
    <location>
        <begin position="4947"/>
        <end position="4966"/>
    </location>
</feature>
<feature type="compositionally biased region" description="Polar residues" evidence="13">
    <location>
        <begin position="3847"/>
        <end position="3862"/>
    </location>
</feature>
<feature type="region of interest" description="Disordered" evidence="13">
    <location>
        <begin position="5117"/>
        <end position="5145"/>
    </location>
</feature>
<feature type="compositionally biased region" description="Low complexity" evidence="13">
    <location>
        <begin position="204"/>
        <end position="215"/>
    </location>
</feature>
<feature type="domain" description="PDZ" evidence="15">
    <location>
        <begin position="4596"/>
        <end position="4675"/>
    </location>
</feature>
<dbReference type="EMBL" id="VHII01000023">
    <property type="protein sequence ID" value="KAF1372318.1"/>
    <property type="molecule type" value="Genomic_DNA"/>
</dbReference>
<evidence type="ECO:0000259" key="15">
    <source>
        <dbReference type="PROSITE" id="PS50106"/>
    </source>
</evidence>
<feature type="compositionally biased region" description="Low complexity" evidence="13">
    <location>
        <begin position="286"/>
        <end position="306"/>
    </location>
</feature>
<feature type="compositionally biased region" description="Pro residues" evidence="13">
    <location>
        <begin position="2920"/>
        <end position="2934"/>
    </location>
</feature>
<feature type="compositionally biased region" description="Gly residues" evidence="13">
    <location>
        <begin position="265"/>
        <end position="278"/>
    </location>
</feature>
<feature type="coiled-coil region" evidence="12">
    <location>
        <begin position="3515"/>
        <end position="3612"/>
    </location>
</feature>
<evidence type="ECO:0000256" key="13">
    <source>
        <dbReference type="SAM" id="MobiDB-lite"/>
    </source>
</evidence>
<feature type="compositionally biased region" description="Polar residues" evidence="13">
    <location>
        <begin position="2575"/>
        <end position="2584"/>
    </location>
</feature>
<feature type="compositionally biased region" description="Basic and acidic residues" evidence="13">
    <location>
        <begin position="5117"/>
        <end position="5126"/>
    </location>
</feature>
<dbReference type="Pfam" id="PF05715">
    <property type="entry name" value="zf-piccolo"/>
    <property type="match status" value="2"/>
</dbReference>
<feature type="compositionally biased region" description="Polar residues" evidence="13">
    <location>
        <begin position="3879"/>
        <end position="3890"/>
    </location>
</feature>
<dbReference type="SUPFAM" id="SSF57903">
    <property type="entry name" value="FYVE/PHD zinc finger"/>
    <property type="match status" value="2"/>
</dbReference>
<dbReference type="SMART" id="SM00239">
    <property type="entry name" value="C2"/>
    <property type="match status" value="2"/>
</dbReference>
<dbReference type="Gene3D" id="2.60.40.150">
    <property type="entry name" value="C2 domain"/>
    <property type="match status" value="2"/>
</dbReference>
<feature type="region of interest" description="Disordered" evidence="13">
    <location>
        <begin position="1762"/>
        <end position="1786"/>
    </location>
</feature>
<evidence type="ECO:0000256" key="10">
    <source>
        <dbReference type="ARBA" id="ARBA00070121"/>
    </source>
</evidence>
<feature type="compositionally biased region" description="Acidic residues" evidence="13">
    <location>
        <begin position="2299"/>
        <end position="2312"/>
    </location>
</feature>
<dbReference type="GO" id="GO:0048788">
    <property type="term" value="C:cytoskeleton of presynaptic active zone"/>
    <property type="evidence" value="ECO:0007669"/>
    <property type="project" value="TreeGrafter"/>
</dbReference>
<feature type="compositionally biased region" description="Basic and acidic residues" evidence="13">
    <location>
        <begin position="3727"/>
        <end position="3744"/>
    </location>
</feature>
<dbReference type="Proteomes" id="UP000465112">
    <property type="component" value="Chromosome 23"/>
</dbReference>
<evidence type="ECO:0000259" key="14">
    <source>
        <dbReference type="PROSITE" id="PS50004"/>
    </source>
</evidence>
<dbReference type="GO" id="GO:0098982">
    <property type="term" value="C:GABA-ergic synapse"/>
    <property type="evidence" value="ECO:0007669"/>
    <property type="project" value="TreeGrafter"/>
</dbReference>
<evidence type="ECO:0000256" key="8">
    <source>
        <dbReference type="ARBA" id="ARBA00023302"/>
    </source>
</evidence>
<dbReference type="PANTHER" id="PTHR14113">
    <property type="entry name" value="PICCOLO/BASSOON"/>
    <property type="match status" value="1"/>
</dbReference>
<feature type="compositionally biased region" description="Polar residues" evidence="13">
    <location>
        <begin position="2240"/>
        <end position="2257"/>
    </location>
</feature>
<dbReference type="CDD" id="cd06714">
    <property type="entry name" value="PDZ_RIM-like"/>
    <property type="match status" value="1"/>
</dbReference>
<dbReference type="GO" id="GO:0098978">
    <property type="term" value="C:glutamatergic synapse"/>
    <property type="evidence" value="ECO:0007669"/>
    <property type="project" value="TreeGrafter"/>
</dbReference>
<feature type="region of interest" description="Disordered" evidence="13">
    <location>
        <begin position="1283"/>
        <end position="1308"/>
    </location>
</feature>
<feature type="compositionally biased region" description="Basic and acidic residues" evidence="13">
    <location>
        <begin position="1970"/>
        <end position="1993"/>
    </location>
</feature>
<feature type="region of interest" description="Disordered" evidence="13">
    <location>
        <begin position="3661"/>
        <end position="3780"/>
    </location>
</feature>
<feature type="region of interest" description="Disordered" evidence="13">
    <location>
        <begin position="620"/>
        <end position="710"/>
    </location>
</feature>
<keyword evidence="5" id="KW-0106">Calcium</keyword>
<feature type="domain" description="C2" evidence="14">
    <location>
        <begin position="5202"/>
        <end position="5327"/>
    </location>
</feature>
<feature type="compositionally biased region" description="Polar residues" evidence="13">
    <location>
        <begin position="917"/>
        <end position="930"/>
    </location>
</feature>
<dbReference type="GO" id="GO:0035418">
    <property type="term" value="P:protein localization to synapse"/>
    <property type="evidence" value="ECO:0007669"/>
    <property type="project" value="TreeGrafter"/>
</dbReference>
<evidence type="ECO:0000256" key="12">
    <source>
        <dbReference type="SAM" id="Coils"/>
    </source>
</evidence>
<feature type="region of interest" description="Disordered" evidence="13">
    <location>
        <begin position="4698"/>
        <end position="4781"/>
    </location>
</feature>
<dbReference type="PROSITE" id="PS50004">
    <property type="entry name" value="C2"/>
    <property type="match status" value="2"/>
</dbReference>
<dbReference type="GO" id="GO:1904071">
    <property type="term" value="P:presynaptic active zone assembly"/>
    <property type="evidence" value="ECO:0007669"/>
    <property type="project" value="TreeGrafter"/>
</dbReference>
<feature type="compositionally biased region" description="Basic and acidic residues" evidence="13">
    <location>
        <begin position="1211"/>
        <end position="1228"/>
    </location>
</feature>
<feature type="compositionally biased region" description="Polar residues" evidence="13">
    <location>
        <begin position="3756"/>
        <end position="3768"/>
    </location>
</feature>
<feature type="compositionally biased region" description="Basic and acidic residues" evidence="13">
    <location>
        <begin position="4568"/>
        <end position="4584"/>
    </location>
</feature>
<feature type="compositionally biased region" description="Polar residues" evidence="13">
    <location>
        <begin position="937"/>
        <end position="962"/>
    </location>
</feature>
<feature type="region of interest" description="Disordered" evidence="13">
    <location>
        <begin position="565"/>
        <end position="584"/>
    </location>
</feature>
<dbReference type="InterPro" id="IPR001478">
    <property type="entry name" value="PDZ"/>
</dbReference>